<proteinExistence type="predicted"/>
<reference evidence="1" key="1">
    <citation type="submission" date="2014-11" db="EMBL/GenBank/DDBJ databases">
        <authorList>
            <person name="Amaro Gonzalez C."/>
        </authorList>
    </citation>
    <scope>NUCLEOTIDE SEQUENCE</scope>
</reference>
<organism evidence="1">
    <name type="scientific">Anguilla anguilla</name>
    <name type="common">European freshwater eel</name>
    <name type="synonym">Muraena anguilla</name>
    <dbReference type="NCBI Taxonomy" id="7936"/>
    <lineage>
        <taxon>Eukaryota</taxon>
        <taxon>Metazoa</taxon>
        <taxon>Chordata</taxon>
        <taxon>Craniata</taxon>
        <taxon>Vertebrata</taxon>
        <taxon>Euteleostomi</taxon>
        <taxon>Actinopterygii</taxon>
        <taxon>Neopterygii</taxon>
        <taxon>Teleostei</taxon>
        <taxon>Anguilliformes</taxon>
        <taxon>Anguillidae</taxon>
        <taxon>Anguilla</taxon>
    </lineage>
</organism>
<protein>
    <submittedName>
        <fullName evidence="1">Uncharacterized protein</fullName>
    </submittedName>
</protein>
<name>A0A0E9P6R9_ANGAN</name>
<sequence>MVRLHMQFLTWAAGGSVAGVCCPVLHWLPAHSQQLWC</sequence>
<dbReference type="AlphaFoldDB" id="A0A0E9P6R9"/>
<evidence type="ECO:0000313" key="1">
    <source>
        <dbReference type="EMBL" id="JAG99734.1"/>
    </source>
</evidence>
<dbReference type="EMBL" id="GBXM01108842">
    <property type="protein sequence ID" value="JAG99734.1"/>
    <property type="molecule type" value="Transcribed_RNA"/>
</dbReference>
<accession>A0A0E9P6R9</accession>
<reference evidence="1" key="2">
    <citation type="journal article" date="2015" name="Fish Shellfish Immunol.">
        <title>Early steps in the European eel (Anguilla anguilla)-Vibrio vulnificus interaction in the gills: Role of the RtxA13 toxin.</title>
        <authorList>
            <person name="Callol A."/>
            <person name="Pajuelo D."/>
            <person name="Ebbesson L."/>
            <person name="Teles M."/>
            <person name="MacKenzie S."/>
            <person name="Amaro C."/>
        </authorList>
    </citation>
    <scope>NUCLEOTIDE SEQUENCE</scope>
</reference>